<accession>F0WAS0</accession>
<dbReference type="InterPro" id="IPR051765">
    <property type="entry name" value="PH_domain-containing_F"/>
</dbReference>
<dbReference type="GO" id="GO:0007032">
    <property type="term" value="P:endosome organization"/>
    <property type="evidence" value="ECO:0007669"/>
    <property type="project" value="TreeGrafter"/>
</dbReference>
<dbReference type="HOGENOM" id="CLU_1664211_0_0_1"/>
<dbReference type="InterPro" id="IPR013083">
    <property type="entry name" value="Znf_RING/FYVE/PHD"/>
</dbReference>
<organism evidence="7">
    <name type="scientific">Albugo laibachii Nc14</name>
    <dbReference type="NCBI Taxonomy" id="890382"/>
    <lineage>
        <taxon>Eukaryota</taxon>
        <taxon>Sar</taxon>
        <taxon>Stramenopiles</taxon>
        <taxon>Oomycota</taxon>
        <taxon>Peronosporomycetes</taxon>
        <taxon>Albuginales</taxon>
        <taxon>Albuginaceae</taxon>
        <taxon>Albugo</taxon>
    </lineage>
</organism>
<dbReference type="SMART" id="SM00064">
    <property type="entry name" value="FYVE"/>
    <property type="match status" value="1"/>
</dbReference>
<name>F0WAS0_9STRA</name>
<feature type="region of interest" description="Disordered" evidence="5">
    <location>
        <begin position="126"/>
        <end position="154"/>
    </location>
</feature>
<dbReference type="InterPro" id="IPR000306">
    <property type="entry name" value="Znf_FYVE"/>
</dbReference>
<dbReference type="Gene3D" id="3.30.40.10">
    <property type="entry name" value="Zinc/RING finger domain, C3HC4 (zinc finger)"/>
    <property type="match status" value="1"/>
</dbReference>
<evidence type="ECO:0000256" key="5">
    <source>
        <dbReference type="SAM" id="MobiDB-lite"/>
    </source>
</evidence>
<keyword evidence="1" id="KW-0479">Metal-binding</keyword>
<dbReference type="PANTHER" id="PTHR46280:SF3">
    <property type="entry name" value="PLECKSTRIN HOMOLOGY DOMAIN-CONTAINING FAMILY F MEMBER 1 HOMOLOG"/>
    <property type="match status" value="1"/>
</dbReference>
<feature type="domain" description="FYVE-type" evidence="6">
    <location>
        <begin position="30"/>
        <end position="96"/>
    </location>
</feature>
<evidence type="ECO:0000256" key="1">
    <source>
        <dbReference type="ARBA" id="ARBA00022723"/>
    </source>
</evidence>
<reference evidence="7" key="1">
    <citation type="journal article" date="2011" name="PLoS Biol.">
        <title>Gene gain and loss during evolution of obligate parasitism in the white rust pathogen of Arabidopsis thaliana.</title>
        <authorList>
            <person name="Kemen E."/>
            <person name="Gardiner A."/>
            <person name="Schultz-Larsen T."/>
            <person name="Kemen A.C."/>
            <person name="Balmuth A.L."/>
            <person name="Robert-Seilaniantz A."/>
            <person name="Bailey K."/>
            <person name="Holub E."/>
            <person name="Studholme D.J."/>
            <person name="Maclean D."/>
            <person name="Jones J.D."/>
        </authorList>
    </citation>
    <scope>NUCLEOTIDE SEQUENCE</scope>
</reference>
<dbReference type="GO" id="GO:0035091">
    <property type="term" value="F:phosphatidylinositol binding"/>
    <property type="evidence" value="ECO:0007669"/>
    <property type="project" value="TreeGrafter"/>
</dbReference>
<dbReference type="InterPro" id="IPR011011">
    <property type="entry name" value="Znf_FYVE_PHD"/>
</dbReference>
<protein>
    <submittedName>
        <fullName evidence="7">Predicted protein putative</fullName>
    </submittedName>
</protein>
<dbReference type="AlphaFoldDB" id="F0WAS0"/>
<dbReference type="PANTHER" id="PTHR46280">
    <property type="entry name" value="PLECKSTRIN HOMOLOGY DOMAIN-CONTAINING FAMILY F MEMBER 2-RELATED"/>
    <property type="match status" value="1"/>
</dbReference>
<evidence type="ECO:0000256" key="3">
    <source>
        <dbReference type="ARBA" id="ARBA00022833"/>
    </source>
</evidence>
<evidence type="ECO:0000256" key="4">
    <source>
        <dbReference type="PROSITE-ProRule" id="PRU00091"/>
    </source>
</evidence>
<feature type="compositionally biased region" description="Basic and acidic residues" evidence="5">
    <location>
        <begin position="126"/>
        <end position="143"/>
    </location>
</feature>
<dbReference type="PROSITE" id="PS50178">
    <property type="entry name" value="ZF_FYVE"/>
    <property type="match status" value="1"/>
</dbReference>
<keyword evidence="2 4" id="KW-0863">Zinc-finger</keyword>
<dbReference type="SUPFAM" id="SSF57903">
    <property type="entry name" value="FYVE/PHD zinc finger"/>
    <property type="match status" value="1"/>
</dbReference>
<keyword evidence="3" id="KW-0862">Zinc</keyword>
<dbReference type="EMBL" id="FR824092">
    <property type="protein sequence ID" value="CCA18242.1"/>
    <property type="molecule type" value="Genomic_DNA"/>
</dbReference>
<gene>
    <name evidence="7" type="primary">AlNc14C47G3784</name>
    <name evidence="7" type="ORF">ALNC14_043850</name>
</gene>
<evidence type="ECO:0000313" key="7">
    <source>
        <dbReference type="EMBL" id="CCA18242.1"/>
    </source>
</evidence>
<evidence type="ECO:0000259" key="6">
    <source>
        <dbReference type="PROSITE" id="PS50178"/>
    </source>
</evidence>
<dbReference type="GO" id="GO:0008333">
    <property type="term" value="P:endosome to lysosome transport"/>
    <property type="evidence" value="ECO:0007669"/>
    <property type="project" value="TreeGrafter"/>
</dbReference>
<dbReference type="Pfam" id="PF01363">
    <property type="entry name" value="FYVE"/>
    <property type="match status" value="1"/>
</dbReference>
<dbReference type="GO" id="GO:0008270">
    <property type="term" value="F:zinc ion binding"/>
    <property type="evidence" value="ECO:0007669"/>
    <property type="project" value="UniProtKB-KW"/>
</dbReference>
<reference evidence="7" key="2">
    <citation type="submission" date="2011-02" db="EMBL/GenBank/DDBJ databases">
        <authorList>
            <person name="MacLean D."/>
        </authorList>
    </citation>
    <scope>NUCLEOTIDE SEQUENCE</scope>
</reference>
<evidence type="ECO:0000256" key="2">
    <source>
        <dbReference type="ARBA" id="ARBA00022771"/>
    </source>
</evidence>
<dbReference type="InterPro" id="IPR017455">
    <property type="entry name" value="Znf_FYVE-rel"/>
</dbReference>
<dbReference type="GO" id="GO:0005769">
    <property type="term" value="C:early endosome"/>
    <property type="evidence" value="ECO:0007669"/>
    <property type="project" value="TreeGrafter"/>
</dbReference>
<proteinExistence type="predicted"/>
<sequence>MEKEPLNIAAKDPLKSSWRTHMKDGQWVPDISVQQCMICRFDFSLWNRKHHCRRCGAVVCGSCSNNFTKFIYKEISPKHIAKEEARACDYCIKYIDEKLAVSLHRRYGKSKEVMSYDESLADLKMDTKEEQKEKQVSRPERGNRSMLSAGRYRADIKESEGNRFIRDDDL</sequence>